<organism evidence="1 2">
    <name type="scientific">Austropuccinia psidii MF-1</name>
    <dbReference type="NCBI Taxonomy" id="1389203"/>
    <lineage>
        <taxon>Eukaryota</taxon>
        <taxon>Fungi</taxon>
        <taxon>Dikarya</taxon>
        <taxon>Basidiomycota</taxon>
        <taxon>Pucciniomycotina</taxon>
        <taxon>Pucciniomycetes</taxon>
        <taxon>Pucciniales</taxon>
        <taxon>Sphaerophragmiaceae</taxon>
        <taxon>Austropuccinia</taxon>
    </lineage>
</organism>
<proteinExistence type="predicted"/>
<dbReference type="EMBL" id="AVOT02000675">
    <property type="protein sequence ID" value="MBW0463993.1"/>
    <property type="molecule type" value="Genomic_DNA"/>
</dbReference>
<evidence type="ECO:0000313" key="2">
    <source>
        <dbReference type="Proteomes" id="UP000765509"/>
    </source>
</evidence>
<evidence type="ECO:0000313" key="1">
    <source>
        <dbReference type="EMBL" id="MBW0463993.1"/>
    </source>
</evidence>
<keyword evidence="2" id="KW-1185">Reference proteome</keyword>
<accession>A0A9Q3BF73</accession>
<name>A0A9Q3BF73_9BASI</name>
<comment type="caution">
    <text evidence="1">The sequence shown here is derived from an EMBL/GenBank/DDBJ whole genome shotgun (WGS) entry which is preliminary data.</text>
</comment>
<reference evidence="1" key="1">
    <citation type="submission" date="2021-03" db="EMBL/GenBank/DDBJ databases">
        <title>Draft genome sequence of rust myrtle Austropuccinia psidii MF-1, a brazilian biotype.</title>
        <authorList>
            <person name="Quecine M.C."/>
            <person name="Pachon D.M.R."/>
            <person name="Bonatelli M.L."/>
            <person name="Correr F.H."/>
            <person name="Franceschini L.M."/>
            <person name="Leite T.F."/>
            <person name="Margarido G.R.A."/>
            <person name="Almeida C.A."/>
            <person name="Ferrarezi J.A."/>
            <person name="Labate C.A."/>
        </authorList>
    </citation>
    <scope>NUCLEOTIDE SEQUENCE</scope>
    <source>
        <strain evidence="1">MF-1</strain>
    </source>
</reference>
<sequence>MKAEALIGYYWFFLLGGPQPNHPDSEQTEARFSADGTVPQSGAVTNSRPFVHLTLLNNVQHVTSFLLQLLASPLKFELNWNRAFLSNLKRSDPELRRKRLPANHECKSLKGKAVLNKHRLRVSISAVVQTPGKLWAPGEGQLFLKMLLRTLVIPAEREVTNQNLIETLSNVRLPECKTIAAKFNELIMKKPDKSTS</sequence>
<dbReference type="AlphaFoldDB" id="A0A9Q3BF73"/>
<gene>
    <name evidence="1" type="ORF">O181_003708</name>
</gene>
<dbReference type="Proteomes" id="UP000765509">
    <property type="component" value="Unassembled WGS sequence"/>
</dbReference>
<protein>
    <submittedName>
        <fullName evidence="1">Uncharacterized protein</fullName>
    </submittedName>
</protein>